<dbReference type="RefSeq" id="WP_207752143.1">
    <property type="nucleotide sequence ID" value="NZ_JAEQMG010000048.1"/>
</dbReference>
<dbReference type="EMBL" id="JAEQMG010000048">
    <property type="protein sequence ID" value="MBK6088309.1"/>
    <property type="molecule type" value="Genomic_DNA"/>
</dbReference>
<reference evidence="2" key="1">
    <citation type="submission" date="2021-01" db="EMBL/GenBank/DDBJ databases">
        <title>Genome public.</title>
        <authorList>
            <person name="Liu C."/>
            <person name="Sun Q."/>
        </authorList>
    </citation>
    <scope>NUCLEOTIDE SEQUENCE</scope>
    <source>
        <strain evidence="2">M6</strain>
    </source>
</reference>
<protein>
    <recommendedName>
        <fullName evidence="4">DHHW protein</fullName>
    </recommendedName>
</protein>
<keyword evidence="1" id="KW-0812">Transmembrane</keyword>
<dbReference type="Pfam" id="PF14286">
    <property type="entry name" value="DHHW"/>
    <property type="match status" value="1"/>
</dbReference>
<organism evidence="2 3">
    <name type="scientific">Ruminococcus difficilis</name>
    <dbReference type="NCBI Taxonomy" id="2763069"/>
    <lineage>
        <taxon>Bacteria</taxon>
        <taxon>Bacillati</taxon>
        <taxon>Bacillota</taxon>
        <taxon>Clostridia</taxon>
        <taxon>Eubacteriales</taxon>
        <taxon>Oscillospiraceae</taxon>
        <taxon>Ruminococcus</taxon>
    </lineage>
</organism>
<evidence type="ECO:0000256" key="1">
    <source>
        <dbReference type="SAM" id="Phobius"/>
    </source>
</evidence>
<keyword evidence="1" id="KW-0472">Membrane</keyword>
<evidence type="ECO:0000313" key="2">
    <source>
        <dbReference type="EMBL" id="MBK6088309.1"/>
    </source>
</evidence>
<accession>A0A934WRC8</accession>
<gene>
    <name evidence="2" type="ORF">JKK62_06500</name>
</gene>
<evidence type="ECO:0008006" key="4">
    <source>
        <dbReference type="Google" id="ProtNLM"/>
    </source>
</evidence>
<comment type="caution">
    <text evidence="2">The sequence shown here is derived from an EMBL/GenBank/DDBJ whole genome shotgun (WGS) entry which is preliminary data.</text>
</comment>
<dbReference type="InterPro" id="IPR025945">
    <property type="entry name" value="DHHW"/>
</dbReference>
<dbReference type="AlphaFoldDB" id="A0A934WRC8"/>
<name>A0A934WRC8_9FIRM</name>
<keyword evidence="1" id="KW-1133">Transmembrane helix</keyword>
<dbReference type="Proteomes" id="UP000633365">
    <property type="component" value="Unassembled WGS sequence"/>
</dbReference>
<sequence length="377" mass="42950">MMKKAYKFLPAAIFLIFIIGMMVLFFVLPKKEYSSSEKRYLEQAPKFTVDSLLSGKFGEDFEKFLSDQTAGRNFWVGLSAYYNYAIGNNGSNGIYLGKNGYLVNDPEKMDDLSRNIGYINEFAEKCPVDTTVLVAPSTGYVCADILPDVHKQYRDDDRFEEMIAALPSARFVDVREAFKKEYADGNQIYYKTDHHWTAYGAYTAYRELGSVLGYTPHAKEDYTVTSYPGFYGTTYSSSGFWLTDPDTVEVWDNPANDTTIVTAITDNGNVTEQKDMFYLSHLEDDDKYPIYLDGNHPYTVIKNSAASSNEKLLVIKDSFAHSMVPYLADHYSEIIMVDLRYYSQPVSRLVETEEIDRVLVVYSIDNLATDTNLGWLE</sequence>
<proteinExistence type="predicted"/>
<feature type="transmembrane region" description="Helical" evidence="1">
    <location>
        <begin position="6"/>
        <end position="28"/>
    </location>
</feature>
<keyword evidence="3" id="KW-1185">Reference proteome</keyword>
<evidence type="ECO:0000313" key="3">
    <source>
        <dbReference type="Proteomes" id="UP000633365"/>
    </source>
</evidence>